<evidence type="ECO:0000256" key="5">
    <source>
        <dbReference type="SAM" id="Phobius"/>
    </source>
</evidence>
<comment type="subcellular location">
    <subcellularLocation>
        <location evidence="1">Membrane</location>
        <topology evidence="1">Multi-pass membrane protein</topology>
    </subcellularLocation>
</comment>
<dbReference type="InterPro" id="IPR007568">
    <property type="entry name" value="RTA1"/>
</dbReference>
<reference evidence="7" key="2">
    <citation type="submission" date="2015-01" db="EMBL/GenBank/DDBJ databases">
        <title>Evolutionary Origins and Diversification of the Mycorrhizal Mutualists.</title>
        <authorList>
            <consortium name="DOE Joint Genome Institute"/>
            <consortium name="Mycorrhizal Genomics Consortium"/>
            <person name="Kohler A."/>
            <person name="Kuo A."/>
            <person name="Nagy L.G."/>
            <person name="Floudas D."/>
            <person name="Copeland A."/>
            <person name="Barry K.W."/>
            <person name="Cichocki N."/>
            <person name="Veneault-Fourrey C."/>
            <person name="LaButti K."/>
            <person name="Lindquist E.A."/>
            <person name="Lipzen A."/>
            <person name="Lundell T."/>
            <person name="Morin E."/>
            <person name="Murat C."/>
            <person name="Riley R."/>
            <person name="Ohm R."/>
            <person name="Sun H."/>
            <person name="Tunlid A."/>
            <person name="Henrissat B."/>
            <person name="Grigoriev I.V."/>
            <person name="Hibbett D.S."/>
            <person name="Martin F."/>
        </authorList>
    </citation>
    <scope>NUCLEOTIDE SEQUENCE [LARGE SCALE GENOMIC DNA]</scope>
    <source>
        <strain evidence="7">Zn</strain>
    </source>
</reference>
<dbReference type="GO" id="GO:0000324">
    <property type="term" value="C:fungal-type vacuole"/>
    <property type="evidence" value="ECO:0007669"/>
    <property type="project" value="TreeGrafter"/>
</dbReference>
<feature type="transmembrane region" description="Helical" evidence="5">
    <location>
        <begin position="140"/>
        <end position="161"/>
    </location>
</feature>
<dbReference type="Proteomes" id="UP000054321">
    <property type="component" value="Unassembled WGS sequence"/>
</dbReference>
<feature type="transmembrane region" description="Helical" evidence="5">
    <location>
        <begin position="77"/>
        <end position="95"/>
    </location>
</feature>
<evidence type="ECO:0000313" key="7">
    <source>
        <dbReference type="Proteomes" id="UP000054321"/>
    </source>
</evidence>
<proteinExistence type="predicted"/>
<evidence type="ECO:0000256" key="3">
    <source>
        <dbReference type="ARBA" id="ARBA00022989"/>
    </source>
</evidence>
<feature type="transmembrane region" description="Helical" evidence="5">
    <location>
        <begin position="51"/>
        <end position="70"/>
    </location>
</feature>
<dbReference type="PANTHER" id="PTHR31465">
    <property type="entry name" value="PROTEIN RTA1-RELATED"/>
    <property type="match status" value="1"/>
</dbReference>
<dbReference type="Pfam" id="PF04479">
    <property type="entry name" value="RTA1"/>
    <property type="match status" value="1"/>
</dbReference>
<feature type="transmembrane region" description="Helical" evidence="5">
    <location>
        <begin position="107"/>
        <end position="128"/>
    </location>
</feature>
<organism evidence="6 7">
    <name type="scientific">Oidiodendron maius (strain Zn)</name>
    <dbReference type="NCBI Taxonomy" id="913774"/>
    <lineage>
        <taxon>Eukaryota</taxon>
        <taxon>Fungi</taxon>
        <taxon>Dikarya</taxon>
        <taxon>Ascomycota</taxon>
        <taxon>Pezizomycotina</taxon>
        <taxon>Leotiomycetes</taxon>
        <taxon>Leotiomycetes incertae sedis</taxon>
        <taxon>Myxotrichaceae</taxon>
        <taxon>Oidiodendron</taxon>
    </lineage>
</organism>
<dbReference type="PANTHER" id="PTHR31465:SF9">
    <property type="entry name" value="SPHINGOID LONG-CHAIN BASE TRANSPORTER RSB1"/>
    <property type="match status" value="1"/>
</dbReference>
<evidence type="ECO:0008006" key="8">
    <source>
        <dbReference type="Google" id="ProtNLM"/>
    </source>
</evidence>
<reference evidence="6 7" key="1">
    <citation type="submission" date="2014-04" db="EMBL/GenBank/DDBJ databases">
        <authorList>
            <consortium name="DOE Joint Genome Institute"/>
            <person name="Kuo A."/>
            <person name="Martino E."/>
            <person name="Perotto S."/>
            <person name="Kohler A."/>
            <person name="Nagy L.G."/>
            <person name="Floudas D."/>
            <person name="Copeland A."/>
            <person name="Barry K.W."/>
            <person name="Cichocki N."/>
            <person name="Veneault-Fourrey C."/>
            <person name="LaButti K."/>
            <person name="Lindquist E.A."/>
            <person name="Lipzen A."/>
            <person name="Lundell T."/>
            <person name="Morin E."/>
            <person name="Murat C."/>
            <person name="Sun H."/>
            <person name="Tunlid A."/>
            <person name="Henrissat B."/>
            <person name="Grigoriev I.V."/>
            <person name="Hibbett D.S."/>
            <person name="Martin F."/>
            <person name="Nordberg H.P."/>
            <person name="Cantor M.N."/>
            <person name="Hua S.X."/>
        </authorList>
    </citation>
    <scope>NUCLEOTIDE SEQUENCE [LARGE SCALE GENOMIC DNA]</scope>
    <source>
        <strain evidence="6 7">Zn</strain>
    </source>
</reference>
<evidence type="ECO:0000313" key="6">
    <source>
        <dbReference type="EMBL" id="KIN02175.1"/>
    </source>
</evidence>
<feature type="transmembrane region" description="Helical" evidence="5">
    <location>
        <begin position="181"/>
        <end position="208"/>
    </location>
</feature>
<evidence type="ECO:0000256" key="4">
    <source>
        <dbReference type="ARBA" id="ARBA00023136"/>
    </source>
</evidence>
<dbReference type="EMBL" id="KN832875">
    <property type="protein sequence ID" value="KIN02175.1"/>
    <property type="molecule type" value="Genomic_DNA"/>
</dbReference>
<dbReference type="InParanoid" id="A0A0C3HGE1"/>
<keyword evidence="7" id="KW-1185">Reference proteome</keyword>
<dbReference type="AlphaFoldDB" id="A0A0C3HGE1"/>
<evidence type="ECO:0000256" key="2">
    <source>
        <dbReference type="ARBA" id="ARBA00022692"/>
    </source>
</evidence>
<dbReference type="HOGENOM" id="CLU_033465_6_1_1"/>
<gene>
    <name evidence="6" type="ORF">OIDMADRAFT_162168</name>
</gene>
<sequence length="362" mass="40297">MTNSSATLGPNIAGAPGVASNITYLLQCTPALCDMKYATVMYVPNLVWNEVYLAIFASLLLIQIIMVFFWRTWSYTALMFFGLLLECVGYFGRILMHKNIFDSNPFLINIIGLTIAPVFFTAAMYLTLSRIIRHYGVHNSFLSPAWYTGIFMTADIISLVAQSVGGGIADTSSNKEQSNKGVHIMVAGLVFQIVSMTFFMVLVGSFFLRVRKDLARQRATNWAAGKVDPPTATHVRGYSTFVWMFAAAFLFILIRSCFRVAELAHGFEGKLANEEVPFMILEGGMMILAIFLMTAFHPGRYCADEWKKKKVAKTVEERKFSIGSGSATNGSGFYPTGRPTTAAFNPIAPQQQQWPMHDVRLQ</sequence>
<evidence type="ECO:0000256" key="1">
    <source>
        <dbReference type="ARBA" id="ARBA00004141"/>
    </source>
</evidence>
<feature type="transmembrane region" description="Helical" evidence="5">
    <location>
        <begin position="241"/>
        <end position="261"/>
    </location>
</feature>
<keyword evidence="4 5" id="KW-0472">Membrane</keyword>
<accession>A0A0C3HGE1</accession>
<dbReference type="GO" id="GO:0005886">
    <property type="term" value="C:plasma membrane"/>
    <property type="evidence" value="ECO:0007669"/>
    <property type="project" value="TreeGrafter"/>
</dbReference>
<dbReference type="OrthoDB" id="4521223at2759"/>
<name>A0A0C3HGE1_OIDMZ</name>
<protein>
    <recommendedName>
        <fullName evidence="8">RTA1 like protein</fullName>
    </recommendedName>
</protein>
<feature type="transmembrane region" description="Helical" evidence="5">
    <location>
        <begin position="276"/>
        <end position="299"/>
    </location>
</feature>
<keyword evidence="3 5" id="KW-1133">Transmembrane helix</keyword>
<keyword evidence="2 5" id="KW-0812">Transmembrane</keyword>